<organism evidence="1">
    <name type="scientific">bioreactor metagenome</name>
    <dbReference type="NCBI Taxonomy" id="1076179"/>
    <lineage>
        <taxon>unclassified sequences</taxon>
        <taxon>metagenomes</taxon>
        <taxon>ecological metagenomes</taxon>
    </lineage>
</organism>
<evidence type="ECO:0000313" key="1">
    <source>
        <dbReference type="EMBL" id="MPL74609.1"/>
    </source>
</evidence>
<accession>A0A644U6Q4</accession>
<dbReference type="AlphaFoldDB" id="A0A644U6Q4"/>
<reference evidence="1" key="1">
    <citation type="submission" date="2019-08" db="EMBL/GenBank/DDBJ databases">
        <authorList>
            <person name="Kucharzyk K."/>
            <person name="Murdoch R.W."/>
            <person name="Higgins S."/>
            <person name="Loffler F."/>
        </authorList>
    </citation>
    <scope>NUCLEOTIDE SEQUENCE</scope>
</reference>
<protein>
    <submittedName>
        <fullName evidence="1">Uncharacterized protein</fullName>
    </submittedName>
</protein>
<proteinExistence type="predicted"/>
<sequence>MNGNDKSKVIILPVDVSKGLEIINTELNNHNLNNAGSSEIVFSESGGILRLFLVYAIESKRHMTELTAESLRALLEPLAKWGVEFRTYHLPYCRKTARPGLTETWVKRVLYATPLDLPSLHVINSIEERGMSNDGKGKE</sequence>
<dbReference type="EMBL" id="VSSQ01000081">
    <property type="protein sequence ID" value="MPL74609.1"/>
    <property type="molecule type" value="Genomic_DNA"/>
</dbReference>
<comment type="caution">
    <text evidence="1">The sequence shown here is derived from an EMBL/GenBank/DDBJ whole genome shotgun (WGS) entry which is preliminary data.</text>
</comment>
<name>A0A644U6Q4_9ZZZZ</name>
<gene>
    <name evidence="1" type="ORF">SDC9_20424</name>
</gene>